<gene>
    <name evidence="5" type="ORF">A3C95_00950</name>
</gene>
<protein>
    <recommendedName>
        <fullName evidence="1">peptide-methionine (R)-S-oxide reductase</fullName>
        <ecNumber evidence="1">1.8.4.12</ecNumber>
    </recommendedName>
</protein>
<dbReference type="Pfam" id="PF01641">
    <property type="entry name" value="SelR"/>
    <property type="match status" value="1"/>
</dbReference>
<dbReference type="PANTHER" id="PTHR10173">
    <property type="entry name" value="METHIONINE SULFOXIDE REDUCTASE"/>
    <property type="match status" value="1"/>
</dbReference>
<evidence type="ECO:0000313" key="6">
    <source>
        <dbReference type="Proteomes" id="UP000177107"/>
    </source>
</evidence>
<evidence type="ECO:0000256" key="3">
    <source>
        <dbReference type="ARBA" id="ARBA00048488"/>
    </source>
</evidence>
<comment type="caution">
    <text evidence="5">The sequence shown here is derived from an EMBL/GenBank/DDBJ whole genome shotgun (WGS) entry which is preliminary data.</text>
</comment>
<dbReference type="PROSITE" id="PS51790">
    <property type="entry name" value="MSRB"/>
    <property type="match status" value="1"/>
</dbReference>
<comment type="catalytic activity">
    <reaction evidence="3">
        <text>L-methionyl-[protein] + [thioredoxin]-disulfide + H2O = L-methionyl-(R)-S-oxide-[protein] + [thioredoxin]-dithiol</text>
        <dbReference type="Rhea" id="RHEA:24164"/>
        <dbReference type="Rhea" id="RHEA-COMP:10698"/>
        <dbReference type="Rhea" id="RHEA-COMP:10700"/>
        <dbReference type="Rhea" id="RHEA-COMP:12313"/>
        <dbReference type="Rhea" id="RHEA-COMP:12314"/>
        <dbReference type="ChEBI" id="CHEBI:15377"/>
        <dbReference type="ChEBI" id="CHEBI:16044"/>
        <dbReference type="ChEBI" id="CHEBI:29950"/>
        <dbReference type="ChEBI" id="CHEBI:45764"/>
        <dbReference type="ChEBI" id="CHEBI:50058"/>
        <dbReference type="EC" id="1.8.4.12"/>
    </reaction>
</comment>
<accession>A0A1F6E1U7</accession>
<dbReference type="InterPro" id="IPR028427">
    <property type="entry name" value="Met_Sox_Rdtase_MsrB"/>
</dbReference>
<dbReference type="GO" id="GO:0005737">
    <property type="term" value="C:cytoplasm"/>
    <property type="evidence" value="ECO:0007669"/>
    <property type="project" value="TreeGrafter"/>
</dbReference>
<dbReference type="NCBIfam" id="TIGR00357">
    <property type="entry name" value="peptide-methionine (R)-S-oxide reductase MsrB"/>
    <property type="match status" value="1"/>
</dbReference>
<keyword evidence="2" id="KW-0560">Oxidoreductase</keyword>
<evidence type="ECO:0000256" key="1">
    <source>
        <dbReference type="ARBA" id="ARBA00012499"/>
    </source>
</evidence>
<proteinExistence type="predicted"/>
<dbReference type="GO" id="GO:0033743">
    <property type="term" value="F:peptide-methionine (R)-S-oxide reductase activity"/>
    <property type="evidence" value="ECO:0007669"/>
    <property type="project" value="UniProtKB-EC"/>
</dbReference>
<dbReference type="EMBL" id="MFLM01000029">
    <property type="protein sequence ID" value="OGG67674.1"/>
    <property type="molecule type" value="Genomic_DNA"/>
</dbReference>
<dbReference type="EC" id="1.8.4.12" evidence="1"/>
<dbReference type="PANTHER" id="PTHR10173:SF52">
    <property type="entry name" value="METHIONINE-R-SULFOXIDE REDUCTASE B1"/>
    <property type="match status" value="1"/>
</dbReference>
<organism evidence="5 6">
    <name type="scientific">Candidatus Kaiserbacteria bacterium RIFCSPHIGHO2_02_FULL_56_30</name>
    <dbReference type="NCBI Taxonomy" id="1798499"/>
    <lineage>
        <taxon>Bacteria</taxon>
        <taxon>Candidatus Kaiseribacteriota</taxon>
    </lineage>
</organism>
<name>A0A1F6E1U7_9BACT</name>
<dbReference type="GO" id="GO:0006979">
    <property type="term" value="P:response to oxidative stress"/>
    <property type="evidence" value="ECO:0007669"/>
    <property type="project" value="InterPro"/>
</dbReference>
<dbReference type="Gene3D" id="2.170.150.20">
    <property type="entry name" value="Peptide methionine sulfoxide reductase"/>
    <property type="match status" value="1"/>
</dbReference>
<dbReference type="AlphaFoldDB" id="A0A1F6E1U7"/>
<dbReference type="SUPFAM" id="SSF51316">
    <property type="entry name" value="Mss4-like"/>
    <property type="match status" value="1"/>
</dbReference>
<dbReference type="InterPro" id="IPR011057">
    <property type="entry name" value="Mss4-like_sf"/>
</dbReference>
<dbReference type="Proteomes" id="UP000177107">
    <property type="component" value="Unassembled WGS sequence"/>
</dbReference>
<evidence type="ECO:0000256" key="2">
    <source>
        <dbReference type="ARBA" id="ARBA00023002"/>
    </source>
</evidence>
<reference evidence="5 6" key="1">
    <citation type="journal article" date="2016" name="Nat. Commun.">
        <title>Thousands of microbial genomes shed light on interconnected biogeochemical processes in an aquifer system.</title>
        <authorList>
            <person name="Anantharaman K."/>
            <person name="Brown C.T."/>
            <person name="Hug L.A."/>
            <person name="Sharon I."/>
            <person name="Castelle C.J."/>
            <person name="Probst A.J."/>
            <person name="Thomas B.C."/>
            <person name="Singh A."/>
            <person name="Wilkins M.J."/>
            <person name="Karaoz U."/>
            <person name="Brodie E.L."/>
            <person name="Williams K.H."/>
            <person name="Hubbard S.S."/>
            <person name="Banfield J.F."/>
        </authorList>
    </citation>
    <scope>NUCLEOTIDE SEQUENCE [LARGE SCALE GENOMIC DNA]</scope>
</reference>
<evidence type="ECO:0000313" key="5">
    <source>
        <dbReference type="EMBL" id="OGG67674.1"/>
    </source>
</evidence>
<evidence type="ECO:0000259" key="4">
    <source>
        <dbReference type="PROSITE" id="PS51790"/>
    </source>
</evidence>
<dbReference type="InterPro" id="IPR002579">
    <property type="entry name" value="Met_Sox_Rdtase_MsrB_dom"/>
</dbReference>
<feature type="domain" description="MsrB" evidence="4">
    <location>
        <begin position="1"/>
        <end position="118"/>
    </location>
</feature>
<dbReference type="GO" id="GO:0030091">
    <property type="term" value="P:protein repair"/>
    <property type="evidence" value="ECO:0007669"/>
    <property type="project" value="InterPro"/>
</dbReference>
<sequence>MKELTPEEREVILEGGTEVPFSGVYVDNHEKGIYRCKQCGNALFTSDAKFDSGTGWPSFTDPAVAESVGTRPDPDGTRTEVYCKNCSGHLGHVFDDGPVDRSGKRYCINSICLDFEKN</sequence>
<dbReference type="STRING" id="1798499.A3C95_00950"/>